<dbReference type="RefSeq" id="WP_072995363.1">
    <property type="nucleotide sequence ID" value="NZ_FQYU01000011.1"/>
</dbReference>
<evidence type="ECO:0008006" key="3">
    <source>
        <dbReference type="Google" id="ProtNLM"/>
    </source>
</evidence>
<evidence type="ECO:0000313" key="1">
    <source>
        <dbReference type="EMBL" id="SHJ88784.1"/>
    </source>
</evidence>
<dbReference type="STRING" id="192903.SAMN04488513_11175"/>
<gene>
    <name evidence="1" type="ORF">SAMN04488513_11175</name>
</gene>
<sequence length="158" mass="18020">MRNLITFLLLCFLTGCNWSASREKKTRELVNEEILGIDWDDVDKYPLFEVCDETVDKDEQKACFTKTLLDYLSHSLQRSELVLEEEVADTLYVDFLMDDLGAITLTEIHGAEGTRNFEAVFKNHIQSGLDSLPTIKPALKRGIPVKVKFRVPIVLSPQ</sequence>
<dbReference type="EMBL" id="FQYU01000011">
    <property type="protein sequence ID" value="SHJ88784.1"/>
    <property type="molecule type" value="Genomic_DNA"/>
</dbReference>
<dbReference type="AlphaFoldDB" id="A0A1M6MZF2"/>
<reference evidence="2" key="1">
    <citation type="submission" date="2016-11" db="EMBL/GenBank/DDBJ databases">
        <authorList>
            <person name="Varghese N."/>
            <person name="Submissions S."/>
        </authorList>
    </citation>
    <scope>NUCLEOTIDE SEQUENCE [LARGE SCALE GENOMIC DNA]</scope>
    <source>
        <strain evidence="2">DSM 19858</strain>
    </source>
</reference>
<name>A0A1M6MZF2_9FLAO</name>
<protein>
    <recommendedName>
        <fullName evidence="3">TonB protein C-terminal</fullName>
    </recommendedName>
</protein>
<keyword evidence="2" id="KW-1185">Reference proteome</keyword>
<evidence type="ECO:0000313" key="2">
    <source>
        <dbReference type="Proteomes" id="UP000184543"/>
    </source>
</evidence>
<organism evidence="1 2">
    <name type="scientific">Pseudozobellia thermophila</name>
    <dbReference type="NCBI Taxonomy" id="192903"/>
    <lineage>
        <taxon>Bacteria</taxon>
        <taxon>Pseudomonadati</taxon>
        <taxon>Bacteroidota</taxon>
        <taxon>Flavobacteriia</taxon>
        <taxon>Flavobacteriales</taxon>
        <taxon>Flavobacteriaceae</taxon>
        <taxon>Pseudozobellia</taxon>
    </lineage>
</organism>
<dbReference type="PROSITE" id="PS51257">
    <property type="entry name" value="PROKAR_LIPOPROTEIN"/>
    <property type="match status" value="1"/>
</dbReference>
<dbReference type="Proteomes" id="UP000184543">
    <property type="component" value="Unassembled WGS sequence"/>
</dbReference>
<proteinExistence type="predicted"/>
<dbReference type="OrthoDB" id="1191002at2"/>
<accession>A0A1M6MZF2</accession>